<feature type="domain" description="AAA+ ATPase" evidence="19">
    <location>
        <begin position="194"/>
        <end position="333"/>
    </location>
</feature>
<dbReference type="AlphaFoldDB" id="A0A9D1SYT4"/>
<evidence type="ECO:0000313" key="20">
    <source>
        <dbReference type="EMBL" id="HIV01242.1"/>
    </source>
</evidence>
<dbReference type="InterPro" id="IPR003959">
    <property type="entry name" value="ATPase_AAA_core"/>
</dbReference>
<comment type="caution">
    <text evidence="15">Lacks conserved residue(s) required for the propagation of feature annotation.</text>
</comment>
<evidence type="ECO:0000256" key="4">
    <source>
        <dbReference type="ARBA" id="ARBA00022670"/>
    </source>
</evidence>
<dbReference type="PROSITE" id="PS00674">
    <property type="entry name" value="AAA"/>
    <property type="match status" value="1"/>
</dbReference>
<dbReference type="InterPro" id="IPR000642">
    <property type="entry name" value="Peptidase_M41"/>
</dbReference>
<feature type="binding site" evidence="15">
    <location>
        <position position="428"/>
    </location>
    <ligand>
        <name>Zn(2+)</name>
        <dbReference type="ChEBI" id="CHEBI:29105"/>
        <note>catalytic</note>
    </ligand>
</feature>
<keyword evidence="17" id="KW-0175">Coiled coil</keyword>
<evidence type="ECO:0000256" key="13">
    <source>
        <dbReference type="ARBA" id="ARBA00023136"/>
    </source>
</evidence>
<dbReference type="GO" id="GO:0005524">
    <property type="term" value="F:ATP binding"/>
    <property type="evidence" value="ECO:0007669"/>
    <property type="project" value="UniProtKB-UniRule"/>
</dbReference>
<dbReference type="NCBIfam" id="TIGR01241">
    <property type="entry name" value="FtsH_fam"/>
    <property type="match status" value="1"/>
</dbReference>
<evidence type="ECO:0000256" key="7">
    <source>
        <dbReference type="ARBA" id="ARBA00022741"/>
    </source>
</evidence>
<comment type="cofactor">
    <cofactor evidence="15">
        <name>Zn(2+)</name>
        <dbReference type="ChEBI" id="CHEBI:29105"/>
    </cofactor>
    <text evidence="15">Binds 1 zinc ion per subunit.</text>
</comment>
<dbReference type="PANTHER" id="PTHR23076">
    <property type="entry name" value="METALLOPROTEASE M41 FTSH"/>
    <property type="match status" value="1"/>
</dbReference>
<feature type="compositionally biased region" description="Basic and acidic residues" evidence="18">
    <location>
        <begin position="712"/>
        <end position="721"/>
    </location>
</feature>
<dbReference type="Gene3D" id="1.20.58.760">
    <property type="entry name" value="Peptidase M41"/>
    <property type="match status" value="1"/>
</dbReference>
<dbReference type="GO" id="GO:0004222">
    <property type="term" value="F:metalloendopeptidase activity"/>
    <property type="evidence" value="ECO:0007669"/>
    <property type="project" value="InterPro"/>
</dbReference>
<evidence type="ECO:0000256" key="12">
    <source>
        <dbReference type="ARBA" id="ARBA00023049"/>
    </source>
</evidence>
<evidence type="ECO:0000256" key="15">
    <source>
        <dbReference type="HAMAP-Rule" id="MF_01458"/>
    </source>
</evidence>
<sequence>MLLLALVILFAFIDTGSHGERISGDQAYSMLTNNEIDEWYAVNGNTIYIRVENSEIPEEAFPTNSDYYVSCDAAFYQRFLDKTLEINADIAGNNVENPSYVSYSPMPEGPSVFDYIMPIMYIILGVVLIYFLFKMFSSNGKGAMSFGKSRARASVNVKVKFEDIAGADEEKAELQEVVEFLKNPAKFTALGARIPKGVLLVGPPGTGKTLLARAVAGESNVPFLNISGSDFVEMFVGVGASRVRDLFDQAKRSAPCIVFIDEIDAVGRQRGAGLGGGNDEREQTLNQLLVEMDGFESNEGIIVLAATNRSDVLDPALLRPGRFDRQVYVNVPDVKGREGIIRIHAKNKPLDENIDFKTLARITSGFTGADIENMLNEAAILAARAGRPKIIMEDLTEGINKVIMGPQKKSRIITENDKKITAYHEAGHAILSSKLKFTDGVQEVSIIPRGQAAGYTMTKPEGDDQHVSINKLNDKIAELMGGRLAEEIVFGDISTGASNDIKVATRIAKRMVTQWGMSQKFNFRCFEDEEEVFIGRDYQAKNTYSEKVAGEIDEEIQEILNRNYERAKKVLLENEKYLHELAKLLIEKETIYTNELEMLLAGKSTEQIVRHMNNEIKKRKKKEEEAKAEFDLIKKVKESEIKVKTAEVFLKNGIISKEDYEKIVAEKEENVKKLQELKDKKAKKEELKYAEVQEVKVEEKPETDEKPAEEEKETKEIKEENSVSAKKPRKPRAKKQDENKEDKGE</sequence>
<dbReference type="FunFam" id="1.10.8.60:FF:000001">
    <property type="entry name" value="ATP-dependent zinc metalloprotease FtsH"/>
    <property type="match status" value="1"/>
</dbReference>
<comment type="subcellular location">
    <subcellularLocation>
        <location evidence="15">Cell membrane</location>
        <topology evidence="15">Multi-pass membrane protein</topology>
        <orientation evidence="15">Cytoplasmic side</orientation>
    </subcellularLocation>
    <subcellularLocation>
        <location evidence="1">Membrane</location>
    </subcellularLocation>
</comment>
<dbReference type="FunFam" id="3.40.50.300:FF:000001">
    <property type="entry name" value="ATP-dependent zinc metalloprotease FtsH"/>
    <property type="match status" value="1"/>
</dbReference>
<feature type="compositionally biased region" description="Basic and acidic residues" evidence="18">
    <location>
        <begin position="692"/>
        <end position="706"/>
    </location>
</feature>
<evidence type="ECO:0000256" key="6">
    <source>
        <dbReference type="ARBA" id="ARBA00022723"/>
    </source>
</evidence>
<organism evidence="20 21">
    <name type="scientific">Candidatus Caccopulliclostridium gallistercoris</name>
    <dbReference type="NCBI Taxonomy" id="2840719"/>
    <lineage>
        <taxon>Bacteria</taxon>
        <taxon>Bacillati</taxon>
        <taxon>Bacillota</taxon>
        <taxon>Clostridia</taxon>
        <taxon>Candidatus Caccopulliclostridium</taxon>
    </lineage>
</organism>
<comment type="similarity">
    <text evidence="14 15">In the central section; belongs to the AAA ATPase family.</text>
</comment>
<evidence type="ECO:0000313" key="21">
    <source>
        <dbReference type="Proteomes" id="UP000886861"/>
    </source>
</evidence>
<dbReference type="SUPFAM" id="SSF140990">
    <property type="entry name" value="FtsH protease domain-like"/>
    <property type="match status" value="1"/>
</dbReference>
<keyword evidence="10 15" id="KW-0067">ATP-binding</keyword>
<dbReference type="InterPro" id="IPR005936">
    <property type="entry name" value="FtsH"/>
</dbReference>
<evidence type="ECO:0000256" key="1">
    <source>
        <dbReference type="ARBA" id="ARBA00004370"/>
    </source>
</evidence>
<dbReference type="SUPFAM" id="SSF52540">
    <property type="entry name" value="P-loop containing nucleoside triphosphate hydrolases"/>
    <property type="match status" value="1"/>
</dbReference>
<dbReference type="InterPro" id="IPR003960">
    <property type="entry name" value="ATPase_AAA_CS"/>
</dbReference>
<dbReference type="EC" id="3.4.24.-" evidence="15"/>
<dbReference type="Gene3D" id="3.40.50.300">
    <property type="entry name" value="P-loop containing nucleotide triphosphate hydrolases"/>
    <property type="match status" value="1"/>
</dbReference>
<dbReference type="PANTHER" id="PTHR23076:SF97">
    <property type="entry name" value="ATP-DEPENDENT ZINC METALLOPROTEASE YME1L1"/>
    <property type="match status" value="1"/>
</dbReference>
<name>A0A9D1SYT4_9FIRM</name>
<evidence type="ECO:0000256" key="5">
    <source>
        <dbReference type="ARBA" id="ARBA00022692"/>
    </source>
</evidence>
<keyword evidence="13 15" id="KW-0472">Membrane</keyword>
<evidence type="ECO:0000256" key="3">
    <source>
        <dbReference type="ARBA" id="ARBA00022475"/>
    </source>
</evidence>
<keyword evidence="12 15" id="KW-0482">Metalloprotease</keyword>
<keyword evidence="4 15" id="KW-0645">Protease</keyword>
<keyword evidence="5 15" id="KW-0812">Transmembrane</keyword>
<accession>A0A9D1SYT4</accession>
<feature type="transmembrane region" description="Helical" evidence="15">
    <location>
        <begin position="115"/>
        <end position="133"/>
    </location>
</feature>
<comment type="similarity">
    <text evidence="16">Belongs to the AAA ATPase family.</text>
</comment>
<dbReference type="Pfam" id="PF17862">
    <property type="entry name" value="AAA_lid_3"/>
    <property type="match status" value="1"/>
</dbReference>
<feature type="binding site" evidence="15">
    <location>
        <position position="424"/>
    </location>
    <ligand>
        <name>Zn(2+)</name>
        <dbReference type="ChEBI" id="CHEBI:29105"/>
        <note>catalytic</note>
    </ligand>
</feature>
<evidence type="ECO:0000256" key="18">
    <source>
        <dbReference type="SAM" id="MobiDB-lite"/>
    </source>
</evidence>
<feature type="binding site" evidence="15">
    <location>
        <position position="500"/>
    </location>
    <ligand>
        <name>Zn(2+)</name>
        <dbReference type="ChEBI" id="CHEBI:29105"/>
        <note>catalytic</note>
    </ligand>
</feature>
<feature type="compositionally biased region" description="Basic and acidic residues" evidence="18">
    <location>
        <begin position="734"/>
        <end position="745"/>
    </location>
</feature>
<dbReference type="InterPro" id="IPR041569">
    <property type="entry name" value="AAA_lid_3"/>
</dbReference>
<keyword evidence="8 15" id="KW-0378">Hydrolase</keyword>
<dbReference type="Gene3D" id="1.10.8.60">
    <property type="match status" value="1"/>
</dbReference>
<keyword evidence="9 15" id="KW-0862">Zinc</keyword>
<evidence type="ECO:0000256" key="10">
    <source>
        <dbReference type="ARBA" id="ARBA00022840"/>
    </source>
</evidence>
<dbReference type="CDD" id="cd19501">
    <property type="entry name" value="RecA-like_FtsH"/>
    <property type="match status" value="1"/>
</dbReference>
<gene>
    <name evidence="15 20" type="primary">ftsH</name>
    <name evidence="20" type="ORF">IAA62_01640</name>
</gene>
<comment type="similarity">
    <text evidence="2 15">In the C-terminal section; belongs to the peptidase M41 family.</text>
</comment>
<comment type="function">
    <text evidence="15">Acts as a processive, ATP-dependent zinc metallopeptidase for both cytoplasmic and membrane proteins. Plays a role in the quality control of integral membrane proteins.</text>
</comment>
<reference evidence="20" key="2">
    <citation type="journal article" date="2021" name="PeerJ">
        <title>Extensive microbial diversity within the chicken gut microbiome revealed by metagenomics and culture.</title>
        <authorList>
            <person name="Gilroy R."/>
            <person name="Ravi A."/>
            <person name="Getino M."/>
            <person name="Pursley I."/>
            <person name="Horton D.L."/>
            <person name="Alikhan N.F."/>
            <person name="Baker D."/>
            <person name="Gharbi K."/>
            <person name="Hall N."/>
            <person name="Watson M."/>
            <person name="Adriaenssens E.M."/>
            <person name="Foster-Nyarko E."/>
            <person name="Jarju S."/>
            <person name="Secka A."/>
            <person name="Antonio M."/>
            <person name="Oren A."/>
            <person name="Chaudhuri R.R."/>
            <person name="La Ragione R."/>
            <person name="Hildebrand F."/>
            <person name="Pallen M.J."/>
        </authorList>
    </citation>
    <scope>NUCLEOTIDE SEQUENCE</scope>
    <source>
        <strain evidence="20">CHK186-9395</strain>
    </source>
</reference>
<dbReference type="GO" id="GO:0030163">
    <property type="term" value="P:protein catabolic process"/>
    <property type="evidence" value="ECO:0007669"/>
    <property type="project" value="UniProtKB-UniRule"/>
</dbReference>
<evidence type="ECO:0000256" key="8">
    <source>
        <dbReference type="ARBA" id="ARBA00022801"/>
    </source>
</evidence>
<dbReference type="GO" id="GO:0004176">
    <property type="term" value="F:ATP-dependent peptidase activity"/>
    <property type="evidence" value="ECO:0007669"/>
    <property type="project" value="InterPro"/>
</dbReference>
<keyword evidence="11 15" id="KW-1133">Transmembrane helix</keyword>
<dbReference type="FunFam" id="1.20.58.760:FF:000001">
    <property type="entry name" value="ATP-dependent zinc metalloprotease FtsH"/>
    <property type="match status" value="1"/>
</dbReference>
<keyword evidence="7 15" id="KW-0547">Nucleotide-binding</keyword>
<dbReference type="InterPro" id="IPR003593">
    <property type="entry name" value="AAA+_ATPase"/>
</dbReference>
<evidence type="ECO:0000256" key="16">
    <source>
        <dbReference type="RuleBase" id="RU003651"/>
    </source>
</evidence>
<feature type="coiled-coil region" evidence="17">
    <location>
        <begin position="657"/>
        <end position="687"/>
    </location>
</feature>
<evidence type="ECO:0000256" key="17">
    <source>
        <dbReference type="SAM" id="Coils"/>
    </source>
</evidence>
<dbReference type="InterPro" id="IPR037219">
    <property type="entry name" value="Peptidase_M41-like"/>
</dbReference>
<comment type="subunit">
    <text evidence="15">Homohexamer.</text>
</comment>
<proteinExistence type="inferred from homology"/>
<reference evidence="20" key="1">
    <citation type="submission" date="2020-10" db="EMBL/GenBank/DDBJ databases">
        <authorList>
            <person name="Gilroy R."/>
        </authorList>
    </citation>
    <scope>NUCLEOTIDE SEQUENCE</scope>
    <source>
        <strain evidence="20">CHK186-9395</strain>
    </source>
</reference>
<dbReference type="EMBL" id="DVOJ01000006">
    <property type="protein sequence ID" value="HIV01242.1"/>
    <property type="molecule type" value="Genomic_DNA"/>
</dbReference>
<keyword evidence="3 15" id="KW-1003">Cell membrane</keyword>
<dbReference type="Proteomes" id="UP000886861">
    <property type="component" value="Unassembled WGS sequence"/>
</dbReference>
<dbReference type="InterPro" id="IPR027417">
    <property type="entry name" value="P-loop_NTPase"/>
</dbReference>
<dbReference type="Pfam" id="PF00004">
    <property type="entry name" value="AAA"/>
    <property type="match status" value="1"/>
</dbReference>
<dbReference type="GO" id="GO:0008270">
    <property type="term" value="F:zinc ion binding"/>
    <property type="evidence" value="ECO:0007669"/>
    <property type="project" value="UniProtKB-UniRule"/>
</dbReference>
<dbReference type="GO" id="GO:0016887">
    <property type="term" value="F:ATP hydrolysis activity"/>
    <property type="evidence" value="ECO:0007669"/>
    <property type="project" value="UniProtKB-UniRule"/>
</dbReference>
<dbReference type="SMART" id="SM00382">
    <property type="entry name" value="AAA"/>
    <property type="match status" value="1"/>
</dbReference>
<evidence type="ECO:0000256" key="11">
    <source>
        <dbReference type="ARBA" id="ARBA00022989"/>
    </source>
</evidence>
<dbReference type="GO" id="GO:0005886">
    <property type="term" value="C:plasma membrane"/>
    <property type="evidence" value="ECO:0007669"/>
    <property type="project" value="UniProtKB-SubCell"/>
</dbReference>
<evidence type="ECO:0000256" key="14">
    <source>
        <dbReference type="ARBA" id="ARBA00061570"/>
    </source>
</evidence>
<feature type="active site" evidence="15">
    <location>
        <position position="425"/>
    </location>
</feature>
<evidence type="ECO:0000256" key="2">
    <source>
        <dbReference type="ARBA" id="ARBA00010044"/>
    </source>
</evidence>
<evidence type="ECO:0000256" key="9">
    <source>
        <dbReference type="ARBA" id="ARBA00022833"/>
    </source>
</evidence>
<dbReference type="Pfam" id="PF01434">
    <property type="entry name" value="Peptidase_M41"/>
    <property type="match status" value="1"/>
</dbReference>
<evidence type="ECO:0000259" key="19">
    <source>
        <dbReference type="SMART" id="SM00382"/>
    </source>
</evidence>
<keyword evidence="6 15" id="KW-0479">Metal-binding</keyword>
<comment type="caution">
    <text evidence="20">The sequence shown here is derived from an EMBL/GenBank/DDBJ whole genome shotgun (WGS) entry which is preliminary data.</text>
</comment>
<feature type="binding site" evidence="15">
    <location>
        <begin position="202"/>
        <end position="209"/>
    </location>
    <ligand>
        <name>ATP</name>
        <dbReference type="ChEBI" id="CHEBI:30616"/>
    </ligand>
</feature>
<dbReference type="HAMAP" id="MF_01458">
    <property type="entry name" value="FtsH"/>
    <property type="match status" value="1"/>
</dbReference>
<dbReference type="GO" id="GO:0006508">
    <property type="term" value="P:proteolysis"/>
    <property type="evidence" value="ECO:0007669"/>
    <property type="project" value="UniProtKB-KW"/>
</dbReference>
<feature type="region of interest" description="Disordered" evidence="18">
    <location>
        <begin position="692"/>
        <end position="745"/>
    </location>
</feature>
<protein>
    <recommendedName>
        <fullName evidence="15">ATP-dependent zinc metalloprotease FtsH</fullName>
        <ecNumber evidence="15">3.4.24.-</ecNumber>
    </recommendedName>
</protein>